<dbReference type="OrthoDB" id="5357513at2759"/>
<dbReference type="EMBL" id="JAABOJ010000005">
    <property type="protein sequence ID" value="KAF3286753.1"/>
    <property type="molecule type" value="Genomic_DNA"/>
</dbReference>
<name>A0A7C8VCE3_ORBOL</name>
<feature type="region of interest" description="Disordered" evidence="1">
    <location>
        <begin position="913"/>
        <end position="937"/>
    </location>
</feature>
<feature type="region of interest" description="Disordered" evidence="1">
    <location>
        <begin position="958"/>
        <end position="981"/>
    </location>
</feature>
<feature type="compositionally biased region" description="Basic and acidic residues" evidence="1">
    <location>
        <begin position="915"/>
        <end position="924"/>
    </location>
</feature>
<accession>A0A7C8VCE3</accession>
<feature type="compositionally biased region" description="Basic and acidic residues" evidence="1">
    <location>
        <begin position="489"/>
        <end position="498"/>
    </location>
</feature>
<evidence type="ECO:0000313" key="3">
    <source>
        <dbReference type="Proteomes" id="UP000474640"/>
    </source>
</evidence>
<proteinExistence type="predicted"/>
<dbReference type="Proteomes" id="UP000474640">
    <property type="component" value="Unassembled WGS sequence"/>
</dbReference>
<feature type="region of interest" description="Disordered" evidence="1">
    <location>
        <begin position="650"/>
        <end position="718"/>
    </location>
</feature>
<feature type="compositionally biased region" description="Acidic residues" evidence="1">
    <location>
        <begin position="925"/>
        <end position="934"/>
    </location>
</feature>
<feature type="compositionally biased region" description="Basic and acidic residues" evidence="1">
    <location>
        <begin position="650"/>
        <end position="660"/>
    </location>
</feature>
<feature type="compositionally biased region" description="Basic and acidic residues" evidence="1">
    <location>
        <begin position="592"/>
        <end position="604"/>
    </location>
</feature>
<organism evidence="2 3">
    <name type="scientific">Orbilia oligospora</name>
    <name type="common">Nematode-trapping fungus</name>
    <name type="synonym">Arthrobotrys oligospora</name>
    <dbReference type="NCBI Taxonomy" id="2813651"/>
    <lineage>
        <taxon>Eukaryota</taxon>
        <taxon>Fungi</taxon>
        <taxon>Dikarya</taxon>
        <taxon>Ascomycota</taxon>
        <taxon>Pezizomycotina</taxon>
        <taxon>Orbiliomycetes</taxon>
        <taxon>Orbiliales</taxon>
        <taxon>Orbiliaceae</taxon>
        <taxon>Orbilia</taxon>
    </lineage>
</organism>
<gene>
    <name evidence="2" type="ORF">TWF970_008594</name>
</gene>
<evidence type="ECO:0000313" key="2">
    <source>
        <dbReference type="EMBL" id="KAF3286753.1"/>
    </source>
</evidence>
<evidence type="ECO:0000256" key="1">
    <source>
        <dbReference type="SAM" id="MobiDB-lite"/>
    </source>
</evidence>
<protein>
    <submittedName>
        <fullName evidence="2">Uncharacterized protein</fullName>
    </submittedName>
</protein>
<reference evidence="2 3" key="1">
    <citation type="submission" date="2020-01" db="EMBL/GenBank/DDBJ databases">
        <authorList>
            <person name="Palmer J.M."/>
        </authorList>
    </citation>
    <scope>NUCLEOTIDE SEQUENCE [LARGE SCALE GENOMIC DNA]</scope>
    <source>
        <strain evidence="2 3">TWF970</strain>
    </source>
</reference>
<feature type="compositionally biased region" description="Basic and acidic residues" evidence="1">
    <location>
        <begin position="522"/>
        <end position="533"/>
    </location>
</feature>
<feature type="compositionally biased region" description="Polar residues" evidence="1">
    <location>
        <begin position="418"/>
        <end position="467"/>
    </location>
</feature>
<sequence length="981" mass="109776">MAPPPEHRRVNLDLLNNSFDDFNRIKLLAPSILITDHKRYPCRSRMPCMIRSLSTSIKSDDVHFFKYMGAIMHGFRAIDVTSCVNMATDMPPFHPDMTRFRAIHGIERGMRATGITRDQLWIQFSVPRFLPKILLKAPDENRITQQDLSHFRRICEDEIQTAFSCLQINRLAGINQPENIELRSCAYIDCIFLNFKDIPRHYASNFYRIFADIVSKESNIRHIGLQKPGIGHLKSIWDLFENHRANRVSILKPKIVQGPFGYPLGIYKGYDYEVRFFCMNRGIPYQASGVCEMQQIKGWTPQILNLHQDFRKHARKLEVPEATFMCALVILLGNTAVLHTEYTGGEGIDIDSTVFKDLMRILEPETMRINPDLQLLAGKFESQLKAPVVPKDTLAMRPLKAGSSVAWRKIFPRRDQLGSSNSIHAADSNTGTHYAGSSQGPSTPTGVPGSAASQTAYNRKTPFNTGTRPDIPQRSAKPTFRALNTKLPSRPEEAKESQEVTESTAKVEEVGGEQSSLEPTAEPEKVKEDREASKSTAELGRIKENQEKLGPTAEGNDSSRLDTSPAGKTPAVASAEHWQALSRKPGAAETLSCDHEKEMKEKLTAQEGGEAAFKKSSRLVFKKIPRTRLDLDNFPQLYERGGSVRRRKLREAAMQKEIESRGSSLTEGHLPDQPFEPLRSKSAPSSYEIVPSRPTSPPIEKITGSGETQPCIDTPISPQLQSLHGEEEVVGMQTHNTALPIGGETGDEQSRPGSIPDKEEISLISEYGLPDSERETTEIQSQDAIPTLPLLPPPPPDVKEELEAHSGNSLPTEEWTEEMQCQNTSPPNEEEPGGSQALINTPSNEREWAETSGYNPSPPNLQLLDPMPPGEQDPLPSPNNEAANPAIQHRECCQRLHCKSVDLEQDFEEFGVGEDLSKDSHSEENWSEDTDATTEAERRWRRLERDYSVGIWGPHYPGRRSCGSLPPPEKLPEENLFDIEL</sequence>
<feature type="region of interest" description="Disordered" evidence="1">
    <location>
        <begin position="418"/>
        <end position="616"/>
    </location>
</feature>
<comment type="caution">
    <text evidence="2">The sequence shown here is derived from an EMBL/GenBank/DDBJ whole genome shotgun (WGS) entry which is preliminary data.</text>
</comment>
<feature type="compositionally biased region" description="Pro residues" evidence="1">
    <location>
        <begin position="866"/>
        <end position="877"/>
    </location>
</feature>
<feature type="region of interest" description="Disordered" evidence="1">
    <location>
        <begin position="737"/>
        <end position="886"/>
    </location>
</feature>
<dbReference type="AlphaFoldDB" id="A0A7C8VCE3"/>